<sequence>MADFENFESTGEPNVEEDPAADFLAREQTELAGLEDDNFAIEESSQPSEATAGNGFNAFEESTAASDAQAEDAPQVSVETGLIDPGPEMEHQPSQPSFFFDTEEPPQTNGPTDGGGYAAIAQADKHRQEPEKIRIWREEQKKRLEQKDAEEEVKNNQWREAAKKELEDWLKHHAEQLVKTKENNRHSSEMGSDQAQEEASNKERDETIAGQEWEKICRLCDFNPKHSKNTKDVSRMRSILLQLKQTPLTMGTLIMLSA</sequence>
<evidence type="ECO:0000256" key="3">
    <source>
        <dbReference type="ARBA" id="ARBA00023136"/>
    </source>
</evidence>
<evidence type="ECO:0000256" key="5">
    <source>
        <dbReference type="ARBA" id="ARBA00023329"/>
    </source>
</evidence>
<comment type="subcellular location">
    <subcellularLocation>
        <location evidence="1 6">Cytoplasmic vesicle membrane</location>
        <topology evidence="1 6">Peripheral membrane protein</topology>
        <orientation evidence="1 6">Cytoplasmic side</orientation>
    </subcellularLocation>
    <subcellularLocation>
        <location evidence="6">Membrane</location>
        <location evidence="6">Coated pit</location>
        <topology evidence="6">Peripheral membrane protein</topology>
        <orientation evidence="6">Cytoplasmic side</orientation>
    </subcellularLocation>
    <text evidence="6">Cytoplasmic face of coated pits and vesicles.</text>
</comment>
<feature type="region of interest" description="Disordered" evidence="7">
    <location>
        <begin position="171"/>
        <end position="207"/>
    </location>
</feature>
<protein>
    <recommendedName>
        <fullName evidence="6">Clathrin light chain</fullName>
    </recommendedName>
</protein>
<evidence type="ECO:0000256" key="4">
    <source>
        <dbReference type="ARBA" id="ARBA00023176"/>
    </source>
</evidence>
<organism evidence="8 9">
    <name type="scientific">Acanthosepion pharaonis</name>
    <name type="common">Pharaoh cuttlefish</name>
    <name type="synonym">Sepia pharaonis</name>
    <dbReference type="NCBI Taxonomy" id="158019"/>
    <lineage>
        <taxon>Eukaryota</taxon>
        <taxon>Metazoa</taxon>
        <taxon>Spiralia</taxon>
        <taxon>Lophotrochozoa</taxon>
        <taxon>Mollusca</taxon>
        <taxon>Cephalopoda</taxon>
        <taxon>Coleoidea</taxon>
        <taxon>Decapodiformes</taxon>
        <taxon>Sepiida</taxon>
        <taxon>Sepiina</taxon>
        <taxon>Sepiidae</taxon>
        <taxon>Acanthosepion</taxon>
    </lineage>
</organism>
<keyword evidence="4 6" id="KW-0168">Coated pit</keyword>
<proteinExistence type="inferred from homology"/>
<keyword evidence="9" id="KW-1185">Reference proteome</keyword>
<comment type="similarity">
    <text evidence="2 6">Belongs to the clathrin light chain family.</text>
</comment>
<dbReference type="GO" id="GO:0006886">
    <property type="term" value="P:intracellular protein transport"/>
    <property type="evidence" value="ECO:0007669"/>
    <property type="project" value="InterPro"/>
</dbReference>
<gene>
    <name evidence="8" type="ORF">SPHA_8069</name>
</gene>
<dbReference type="PROSITE" id="PS00581">
    <property type="entry name" value="CLATHRIN_LIGHT_CHN_2"/>
    <property type="match status" value="1"/>
</dbReference>
<evidence type="ECO:0000256" key="7">
    <source>
        <dbReference type="SAM" id="MobiDB-lite"/>
    </source>
</evidence>
<dbReference type="PANTHER" id="PTHR10639:SF7">
    <property type="entry name" value="CLATHRIN LIGHT CHAIN"/>
    <property type="match status" value="1"/>
</dbReference>
<dbReference type="InterPro" id="IPR000996">
    <property type="entry name" value="Clathrin_L-chain"/>
</dbReference>
<dbReference type="GO" id="GO:0072583">
    <property type="term" value="P:clathrin-dependent endocytosis"/>
    <property type="evidence" value="ECO:0007669"/>
    <property type="project" value="TreeGrafter"/>
</dbReference>
<comment type="caution">
    <text evidence="8">The sequence shown here is derived from an EMBL/GenBank/DDBJ whole genome shotgun (WGS) entry which is preliminary data.</text>
</comment>
<evidence type="ECO:0000313" key="9">
    <source>
        <dbReference type="Proteomes" id="UP000597762"/>
    </source>
</evidence>
<dbReference type="AlphaFoldDB" id="A0A812B2I5"/>
<feature type="compositionally biased region" description="Polar residues" evidence="7">
    <location>
        <begin position="189"/>
        <end position="198"/>
    </location>
</feature>
<evidence type="ECO:0000256" key="1">
    <source>
        <dbReference type="ARBA" id="ARBA00004180"/>
    </source>
</evidence>
<evidence type="ECO:0000256" key="2">
    <source>
        <dbReference type="ARBA" id="ARBA00005263"/>
    </source>
</evidence>
<dbReference type="GO" id="GO:0030672">
    <property type="term" value="C:synaptic vesicle membrane"/>
    <property type="evidence" value="ECO:0007669"/>
    <property type="project" value="TreeGrafter"/>
</dbReference>
<dbReference type="OrthoDB" id="5512at2759"/>
<feature type="region of interest" description="Disordered" evidence="7">
    <location>
        <begin position="1"/>
        <end position="156"/>
    </location>
</feature>
<dbReference type="EMBL" id="CAHIKZ030000261">
    <property type="protein sequence ID" value="CAE1164564.1"/>
    <property type="molecule type" value="Genomic_DNA"/>
</dbReference>
<dbReference type="Proteomes" id="UP000597762">
    <property type="component" value="Unassembled WGS sequence"/>
</dbReference>
<comment type="function">
    <text evidence="6">Clathrin is the major protein of the polyhedral coat of coated pits and vesicles.</text>
</comment>
<feature type="compositionally biased region" description="Basic and acidic residues" evidence="7">
    <location>
        <begin position="171"/>
        <end position="188"/>
    </location>
</feature>
<dbReference type="GO" id="GO:0005198">
    <property type="term" value="F:structural molecule activity"/>
    <property type="evidence" value="ECO:0007669"/>
    <property type="project" value="InterPro"/>
</dbReference>
<feature type="compositionally biased region" description="Basic and acidic residues" evidence="7">
    <location>
        <begin position="123"/>
        <end position="147"/>
    </location>
</feature>
<dbReference type="GO" id="GO:0032050">
    <property type="term" value="F:clathrin heavy chain binding"/>
    <property type="evidence" value="ECO:0007669"/>
    <property type="project" value="TreeGrafter"/>
</dbReference>
<dbReference type="Pfam" id="PF01086">
    <property type="entry name" value="Clathrin_lg_ch"/>
    <property type="match status" value="1"/>
</dbReference>
<evidence type="ECO:0000256" key="6">
    <source>
        <dbReference type="RuleBase" id="RU363137"/>
    </source>
</evidence>
<dbReference type="PANTHER" id="PTHR10639">
    <property type="entry name" value="CLATHRIN LIGHT CHAIN"/>
    <property type="match status" value="1"/>
</dbReference>
<evidence type="ECO:0000313" key="8">
    <source>
        <dbReference type="EMBL" id="CAE1164564.1"/>
    </source>
</evidence>
<accession>A0A812B2I5</accession>
<reference evidence="8" key="1">
    <citation type="submission" date="2021-01" db="EMBL/GenBank/DDBJ databases">
        <authorList>
            <person name="Li R."/>
            <person name="Bekaert M."/>
        </authorList>
    </citation>
    <scope>NUCLEOTIDE SEQUENCE</scope>
    <source>
        <strain evidence="8">Farmed</strain>
    </source>
</reference>
<keyword evidence="3 6" id="KW-0472">Membrane</keyword>
<dbReference type="GO" id="GO:0030132">
    <property type="term" value="C:clathrin coat of coated pit"/>
    <property type="evidence" value="ECO:0007669"/>
    <property type="project" value="InterPro"/>
</dbReference>
<name>A0A812B2I5_ACAPH</name>
<keyword evidence="5 6" id="KW-0968">Cytoplasmic vesicle</keyword>
<dbReference type="GO" id="GO:0030130">
    <property type="term" value="C:clathrin coat of trans-Golgi network vesicle"/>
    <property type="evidence" value="ECO:0007669"/>
    <property type="project" value="InterPro"/>
</dbReference>
<dbReference type="GO" id="GO:0099631">
    <property type="term" value="C:postsynaptic endocytic zone cytoplasmic component"/>
    <property type="evidence" value="ECO:0007669"/>
    <property type="project" value="TreeGrafter"/>
</dbReference>